<dbReference type="PANTHER" id="PTHR10953:SF29">
    <property type="entry name" value="NEDD8-ACTIVATING ENZYME E1 REGULATORY SUBUNIT"/>
    <property type="match status" value="1"/>
</dbReference>
<dbReference type="AlphaFoldDB" id="A0A383V8J1"/>
<evidence type="ECO:0000259" key="6">
    <source>
        <dbReference type="Pfam" id="PF00899"/>
    </source>
</evidence>
<organism evidence="7 8">
    <name type="scientific">Tetradesmus obliquus</name>
    <name type="common">Green alga</name>
    <name type="synonym">Acutodesmus obliquus</name>
    <dbReference type="NCBI Taxonomy" id="3088"/>
    <lineage>
        <taxon>Eukaryota</taxon>
        <taxon>Viridiplantae</taxon>
        <taxon>Chlorophyta</taxon>
        <taxon>core chlorophytes</taxon>
        <taxon>Chlorophyceae</taxon>
        <taxon>CS clade</taxon>
        <taxon>Sphaeropleales</taxon>
        <taxon>Scenedesmaceae</taxon>
        <taxon>Tetradesmus</taxon>
    </lineage>
</organism>
<sequence>MSDQSGNAIDNKSKRYDRQIRIWGAEGQQRLEHARIALLNCSPTGSETLKNLVLGGIASFTIVDGNKVRPRDLGNNFLVDAARLGHSRAQVVTDLLKEMNDSVSGSYVEDTPEELLQNNPSFLEGFDLVIATQMPEQQLLQLDELCRAKGVKLLVVRSYGLMGYMRASLPEHVVIESKPDSQVDDLRLTCPWPALLEYAYSFDLAAVDKHVHMHIPYVVLLLLALREWRASLGPDTAPDRLPGNAAERGAFKQVLQGMRRYQGEDGLPLEEENFDEALKSAFHAWTRPSTPSEVRAILEDPKAQNLEPSTPDFWLLVAALRKFVASEGGGRLPLDGNIPDMHATTDLYLQLQRLYRQQADADVAAVEGHLAALLGALGSPGRAIASSDVRHFCRNARNIRVVRYRTLAEECSSDAAAARGTSLAAALAEEGSAANANLYLLLRACDRFAATHGRYPGVHDSTVEDDVPLLKQAAQQLLGELGASSGQVQDDYVAEMCRLGAAELHVVASVMGGMAAQEAIKLITQQFVPFSGSLIYNAMASTTSIFAL</sequence>
<protein>
    <recommendedName>
        <fullName evidence="3 5">NEDD8-activating enzyme E1 regulatory subunit</fullName>
    </recommendedName>
</protein>
<dbReference type="STRING" id="3088.A0A383V8J1"/>
<dbReference type="Gene3D" id="3.40.50.720">
    <property type="entry name" value="NAD(P)-binding Rossmann-like Domain"/>
    <property type="match status" value="2"/>
</dbReference>
<dbReference type="InterPro" id="IPR000594">
    <property type="entry name" value="ThiF_NAD_FAD-bd"/>
</dbReference>
<accession>A0A383V8J1</accession>
<evidence type="ECO:0000256" key="5">
    <source>
        <dbReference type="PIRNR" id="PIRNR039099"/>
    </source>
</evidence>
<dbReference type="PANTHER" id="PTHR10953">
    <property type="entry name" value="UBIQUITIN-ACTIVATING ENZYME E1"/>
    <property type="match status" value="1"/>
</dbReference>
<feature type="domain" description="THIF-type NAD/FAD binding fold" evidence="6">
    <location>
        <begin position="16"/>
        <end position="532"/>
    </location>
</feature>
<dbReference type="InterPro" id="IPR035985">
    <property type="entry name" value="Ubiquitin-activating_enz"/>
</dbReference>
<dbReference type="GO" id="GO:0019781">
    <property type="term" value="F:NEDD8 activating enzyme activity"/>
    <property type="evidence" value="ECO:0007669"/>
    <property type="project" value="UniProtKB-UniRule"/>
</dbReference>
<evidence type="ECO:0000313" key="7">
    <source>
        <dbReference type="EMBL" id="SZX61887.1"/>
    </source>
</evidence>
<dbReference type="GO" id="GO:0005737">
    <property type="term" value="C:cytoplasm"/>
    <property type="evidence" value="ECO:0007669"/>
    <property type="project" value="TreeGrafter"/>
</dbReference>
<proteinExistence type="inferred from homology"/>
<evidence type="ECO:0000256" key="2">
    <source>
        <dbReference type="ARBA" id="ARBA00006868"/>
    </source>
</evidence>
<name>A0A383V8J1_TETOB</name>
<gene>
    <name evidence="7" type="ORF">BQ4739_LOCUS2445</name>
</gene>
<evidence type="ECO:0000256" key="3">
    <source>
        <dbReference type="ARBA" id="ARBA00015407"/>
    </source>
</evidence>
<comment type="pathway">
    <text evidence="1 5">Protein modification; protein neddylation.</text>
</comment>
<comment type="similarity">
    <text evidence="2 5">Belongs to the ubiquitin-activating E1 family. ULA1 subfamily.</text>
</comment>
<dbReference type="GO" id="GO:0045116">
    <property type="term" value="P:protein neddylation"/>
    <property type="evidence" value="ECO:0007669"/>
    <property type="project" value="UniProtKB-UniRule"/>
</dbReference>
<dbReference type="Proteomes" id="UP000256970">
    <property type="component" value="Unassembled WGS sequence"/>
</dbReference>
<keyword evidence="8" id="KW-1185">Reference proteome</keyword>
<dbReference type="FunFam" id="3.40.50.720:FF:000475">
    <property type="entry name" value="NEDD8-activating enzyme E1 regulatory subunit"/>
    <property type="match status" value="1"/>
</dbReference>
<dbReference type="SUPFAM" id="SSF69572">
    <property type="entry name" value="Activating enzymes of the ubiquitin-like proteins"/>
    <property type="match status" value="1"/>
</dbReference>
<evidence type="ECO:0000256" key="4">
    <source>
        <dbReference type="ARBA" id="ARBA00022786"/>
    </source>
</evidence>
<reference evidence="7 8" key="1">
    <citation type="submission" date="2016-10" db="EMBL/GenBank/DDBJ databases">
        <authorList>
            <person name="Cai Z."/>
        </authorList>
    </citation>
    <scope>NUCLEOTIDE SEQUENCE [LARGE SCALE GENOMIC DNA]</scope>
</reference>
<evidence type="ECO:0000256" key="1">
    <source>
        <dbReference type="ARBA" id="ARBA00005032"/>
    </source>
</evidence>
<dbReference type="UniPathway" id="UPA00885"/>
<comment type="function">
    <text evidence="5">Regulatory subunit of the dimeric E1 enzyme. E1 activates RUB1/NEDD8 by first adenylating its C-terminal glycine residue with ATP, thereafter linking this residue to the side chain of the catalytic cysteine, yielding a RUB1-ECR1 thioester and free AMP. E1 finally transfers RUB1 to the catalytic cysteine of RCE1.</text>
</comment>
<evidence type="ECO:0000313" key="8">
    <source>
        <dbReference type="Proteomes" id="UP000256970"/>
    </source>
</evidence>
<dbReference type="InterPro" id="IPR030667">
    <property type="entry name" value="APP-BP1"/>
</dbReference>
<dbReference type="EMBL" id="FNXT01000183">
    <property type="protein sequence ID" value="SZX61887.1"/>
    <property type="molecule type" value="Genomic_DNA"/>
</dbReference>
<dbReference type="PIRSF" id="PIRSF039099">
    <property type="entry name" value="APP-BP1"/>
    <property type="match status" value="1"/>
</dbReference>
<keyword evidence="4 5" id="KW-0833">Ubl conjugation pathway</keyword>
<dbReference type="Pfam" id="PF00899">
    <property type="entry name" value="ThiF"/>
    <property type="match status" value="1"/>
</dbReference>
<dbReference type="InterPro" id="IPR045886">
    <property type="entry name" value="ThiF/MoeB/HesA"/>
</dbReference>